<evidence type="ECO:0000313" key="1">
    <source>
        <dbReference type="EMBL" id="SNX73273.1"/>
    </source>
</evidence>
<protein>
    <submittedName>
        <fullName evidence="1">Uncharacterized protein</fullName>
    </submittedName>
</protein>
<dbReference type="RefSeq" id="WP_097159436.1">
    <property type="nucleotide sequence ID" value="NZ_JBEPMQ010000007.1"/>
</dbReference>
<organism evidence="1 2">
    <name type="scientific">Bacillus oleivorans</name>
    <dbReference type="NCBI Taxonomy" id="1448271"/>
    <lineage>
        <taxon>Bacteria</taxon>
        <taxon>Bacillati</taxon>
        <taxon>Bacillota</taxon>
        <taxon>Bacilli</taxon>
        <taxon>Bacillales</taxon>
        <taxon>Bacillaceae</taxon>
        <taxon>Bacillus</taxon>
    </lineage>
</organism>
<keyword evidence="2" id="KW-1185">Reference proteome</keyword>
<dbReference type="OrthoDB" id="2692034at2"/>
<name>A0A285D253_9BACI</name>
<gene>
    <name evidence="1" type="ORF">SAMN05877753_1079</name>
</gene>
<proteinExistence type="predicted"/>
<dbReference type="Proteomes" id="UP000219546">
    <property type="component" value="Unassembled WGS sequence"/>
</dbReference>
<reference evidence="1 2" key="1">
    <citation type="submission" date="2017-08" db="EMBL/GenBank/DDBJ databases">
        <authorList>
            <person name="de Groot N.N."/>
        </authorList>
    </citation>
    <scope>NUCLEOTIDE SEQUENCE [LARGE SCALE GENOMIC DNA]</scope>
    <source>
        <strain evidence="1 2">JC228</strain>
    </source>
</reference>
<sequence length="91" mass="10709">MRSLQDAFYNWLSIREVALARPDDQAASETAAIFYDILTNQFKVEAARVDKDAQKLTVYYRINGEEKQLQLPRNYVESMIDQMNKDPEKYK</sequence>
<accession>A0A285D253</accession>
<dbReference type="AlphaFoldDB" id="A0A285D253"/>
<evidence type="ECO:0000313" key="2">
    <source>
        <dbReference type="Proteomes" id="UP000219546"/>
    </source>
</evidence>
<dbReference type="EMBL" id="OAOP01000007">
    <property type="protein sequence ID" value="SNX73273.1"/>
    <property type="molecule type" value="Genomic_DNA"/>
</dbReference>